<gene>
    <name evidence="1" type="ORF">I545_3597</name>
</gene>
<organism evidence="1 2">
    <name type="scientific">Mycobacterium kansasii 662</name>
    <dbReference type="NCBI Taxonomy" id="1299326"/>
    <lineage>
        <taxon>Bacteria</taxon>
        <taxon>Bacillati</taxon>
        <taxon>Actinomycetota</taxon>
        <taxon>Actinomycetes</taxon>
        <taxon>Mycobacteriales</taxon>
        <taxon>Mycobacteriaceae</taxon>
        <taxon>Mycobacterium</taxon>
    </lineage>
</organism>
<comment type="caution">
    <text evidence="1">The sequence shown here is derived from an EMBL/GenBank/DDBJ whole genome shotgun (WGS) entry which is preliminary data.</text>
</comment>
<evidence type="ECO:0000313" key="1">
    <source>
        <dbReference type="EMBL" id="EUA16964.1"/>
    </source>
</evidence>
<evidence type="ECO:0000313" key="2">
    <source>
        <dbReference type="Proteomes" id="UP000020561"/>
    </source>
</evidence>
<reference evidence="1 2" key="1">
    <citation type="submission" date="2013-12" db="EMBL/GenBank/DDBJ databases">
        <authorList>
            <person name="Brown-Elliot B."/>
            <person name="Wallace R."/>
            <person name="Lenaerts A."/>
            <person name="Ordway D."/>
            <person name="DeGroote M.A."/>
            <person name="Parker T."/>
            <person name="Sizemore C."/>
            <person name="Tallon L.J."/>
            <person name="Sadzewicz L.K."/>
            <person name="Sengamalay N."/>
            <person name="Fraser C.M."/>
            <person name="Hine E."/>
            <person name="Shefchek K.A."/>
            <person name="Das S.P."/>
            <person name="Tettelin H."/>
        </authorList>
    </citation>
    <scope>NUCLEOTIDE SEQUENCE [LARGE SCALE GENOMIC DNA]</scope>
    <source>
        <strain evidence="1 2">662</strain>
    </source>
</reference>
<proteinExistence type="predicted"/>
<protein>
    <submittedName>
        <fullName evidence="1">Uncharacterized protein</fullName>
    </submittedName>
</protein>
<accession>X7ZC52</accession>
<dbReference type="AlphaFoldDB" id="X7ZC52"/>
<sequence>MPRGRRQQFDGQPLRWLTTINRATRLRPAAVAPQIVANRQLSRVV</sequence>
<dbReference type="EMBL" id="JAOA01000005">
    <property type="protein sequence ID" value="EUA16964.1"/>
    <property type="molecule type" value="Genomic_DNA"/>
</dbReference>
<name>X7ZC52_MYCKA</name>
<dbReference type="Proteomes" id="UP000020561">
    <property type="component" value="Unassembled WGS sequence"/>
</dbReference>